<feature type="compositionally biased region" description="Acidic residues" evidence="2">
    <location>
        <begin position="900"/>
        <end position="910"/>
    </location>
</feature>
<feature type="coiled-coil region" evidence="1">
    <location>
        <begin position="520"/>
        <end position="554"/>
    </location>
</feature>
<feature type="compositionally biased region" description="Polar residues" evidence="2">
    <location>
        <begin position="989"/>
        <end position="1016"/>
    </location>
</feature>
<feature type="region of interest" description="Disordered" evidence="2">
    <location>
        <begin position="184"/>
        <end position="270"/>
    </location>
</feature>
<reference evidence="4" key="4">
    <citation type="submission" date="2024-02" db="EMBL/GenBank/DDBJ databases">
        <title>Comparative genomics of Cryptococcus and Kwoniella reveals pathogenesis evolution and contrasting modes of karyotype evolution via chromosome fusion or intercentromeric recombination.</title>
        <authorList>
            <person name="Coelho M.A."/>
            <person name="David-Palma M."/>
            <person name="Shea T."/>
            <person name="Bowers K."/>
            <person name="McGinley-Smith S."/>
            <person name="Mohammad A.W."/>
            <person name="Gnirke A."/>
            <person name="Yurkov A.M."/>
            <person name="Nowrousian M."/>
            <person name="Sun S."/>
            <person name="Cuomo C.A."/>
            <person name="Heitman J."/>
        </authorList>
    </citation>
    <scope>NUCLEOTIDE SEQUENCE</scope>
    <source>
        <strain evidence="4">CBS 10737</strain>
    </source>
</reference>
<feature type="compositionally biased region" description="Basic residues" evidence="2">
    <location>
        <begin position="1037"/>
        <end position="1048"/>
    </location>
</feature>
<feature type="compositionally biased region" description="Polar residues" evidence="2">
    <location>
        <begin position="13"/>
        <end position="34"/>
    </location>
</feature>
<accession>A0A1B9IBI5</accession>
<feature type="coiled-coil region" evidence="1">
    <location>
        <begin position="461"/>
        <end position="495"/>
    </location>
</feature>
<evidence type="ECO:0000313" key="3">
    <source>
        <dbReference type="EMBL" id="OCF52959.1"/>
    </source>
</evidence>
<dbReference type="STRING" id="1296096.A0A1B9IBI5"/>
<dbReference type="AlphaFoldDB" id="A0A1B9IBI5"/>
<feature type="compositionally biased region" description="Polar residues" evidence="2">
    <location>
        <begin position="224"/>
        <end position="270"/>
    </location>
</feature>
<sequence length="1048" mass="116540">MSQPPPGYHAPTSFKTHSLSETQYQSHVTDQSDGSFAREILSRNTHNPDVDSGAFPTTAPLQRHIAPSQKGPRHHALQQESRAQSYEDPNSQLSSQYHRNGRASAVDSFTASPSKEISNLQISNPDPKSSQWRPVSRSMSTTDGSFATHEQSKMIPQRQKALIPNDDDLLDDPLTIANTQYNKSLTGSTFHDPGAKMAKPSLNDQSSPSPDNRSAGQASRLHRVQSTPLSKSSASLKPQQQRMLPQSGIQKAISDTSSDNEYPVGQHQSDIRLNSNRVFQRQTLEQALESAHDKHDALRIEDEWKSDQIVYLGQICAGLSSEITVLKRQWRQATQEAEKKANERDDALYQLNSAREAEGKNALALQEVDAFLKVQLDSVQQAINEEGTSLQGSQETSDCATISRSDLPLSVSLPTSRSLLIQIGVSHPDLNFYETAFSRVKTQILEMKKELSSEKTNKLKYDKTQDEVSRLQAQAQNELVRNKQLELKVETYEKTITPFLQKLEEKVSSLDNKTPDGSQLVELLKQRDISSNKILDLEKEKISLQKQLENLLTTCVGHTSLIEDFTRLLSQKGGEGCDAEAMLEDLSLKYKSQLKDKFREMDDLSFCLQQVRSKNNDLQAELDGLKDVHKGCVVRAEQQSEQATRGAEYEEKLKTMESVIRNLQAEKAEMDVKYQECLSKVDDLKDTVSELQLKALQTHEQILAKLEAKLEDRSDSVSLAARNSSKDGTSSETIIYRLQQDLQECRKELEKKKAELTDLQGGMEKDEDPEAGVERMRHGTARAKTGKLTFNQRKQIILESAVKRLQGQAASQRQAVETRAMAKPPAAESRQTVEAASPGNVLPAVTDAVAGLDKSTVSDASSKGRNSKKSQNKRRWNDNEEVMSGPDSKKQKNTPAEREDGGEDEGEGEYGDALSWEDISVLDNVIQGPGPQTIEDKNKESRLKTTGLQKTTTSQSFKEHVELDAIESPPASQPVNATRSGRRALHPVNQFNPSIIASTSKSTPKLRTIVKGQTTKKITREAEDDNDSDFDPSANHKSLRKKGGARVH</sequence>
<evidence type="ECO:0000256" key="2">
    <source>
        <dbReference type="SAM" id="MobiDB-lite"/>
    </source>
</evidence>
<feature type="compositionally biased region" description="Basic residues" evidence="2">
    <location>
        <begin position="865"/>
        <end position="874"/>
    </location>
</feature>
<feature type="region of interest" description="Disordered" evidence="2">
    <location>
        <begin position="813"/>
        <end position="840"/>
    </location>
</feature>
<feature type="compositionally biased region" description="Polar residues" evidence="2">
    <location>
        <begin position="944"/>
        <end position="956"/>
    </location>
</feature>
<dbReference type="EMBL" id="KI894007">
    <property type="protein sequence ID" value="OCF52959.1"/>
    <property type="molecule type" value="Genomic_DNA"/>
</dbReference>
<reference evidence="3" key="3">
    <citation type="submission" date="2016-07" db="EMBL/GenBank/DDBJ databases">
        <title>Evolution of pathogenesis and genome organization in the Tremellales.</title>
        <authorList>
            <person name="Cuomo C."/>
            <person name="Litvintseva A."/>
            <person name="Heitman J."/>
            <person name="Chen Y."/>
            <person name="Sun S."/>
            <person name="Springer D."/>
            <person name="Dromer F."/>
            <person name="Young S."/>
            <person name="Zeng Q."/>
            <person name="Chapman S."/>
            <person name="Gujja S."/>
            <person name="Saif S."/>
            <person name="Birren B."/>
        </authorList>
    </citation>
    <scope>NUCLEOTIDE SEQUENCE</scope>
    <source>
        <strain evidence="3">CBS 10737</strain>
    </source>
</reference>
<evidence type="ECO:0000313" key="4">
    <source>
        <dbReference type="EMBL" id="WWC67159.1"/>
    </source>
</evidence>
<keyword evidence="5" id="KW-1185">Reference proteome</keyword>
<name>A0A1B9IBI5_9TREE</name>
<feature type="region of interest" description="Disordered" evidence="2">
    <location>
        <begin position="854"/>
        <end position="1048"/>
    </location>
</feature>
<protein>
    <submittedName>
        <fullName evidence="3">Uncharacterized protein</fullName>
    </submittedName>
</protein>
<feature type="compositionally biased region" description="Basic and acidic residues" evidence="2">
    <location>
        <begin position="934"/>
        <end position="943"/>
    </location>
</feature>
<feature type="coiled-coil region" evidence="1">
    <location>
        <begin position="608"/>
        <end position="766"/>
    </location>
</feature>
<feature type="compositionally biased region" description="Polar residues" evidence="2">
    <location>
        <begin position="202"/>
        <end position="217"/>
    </location>
</feature>
<dbReference type="GeneID" id="30168629"/>
<evidence type="ECO:0000256" key="1">
    <source>
        <dbReference type="SAM" id="Coils"/>
    </source>
</evidence>
<proteinExistence type="predicted"/>
<feature type="compositionally biased region" description="Basic and acidic residues" evidence="2">
    <location>
        <begin position="887"/>
        <end position="899"/>
    </location>
</feature>
<evidence type="ECO:0000313" key="5">
    <source>
        <dbReference type="Proteomes" id="UP000094020"/>
    </source>
</evidence>
<feature type="compositionally biased region" description="Polar residues" evidence="2">
    <location>
        <begin position="78"/>
        <end position="98"/>
    </location>
</feature>
<reference evidence="4" key="2">
    <citation type="submission" date="2013-07" db="EMBL/GenBank/DDBJ databases">
        <authorList>
            <consortium name="The Broad Institute Genome Sequencing Platform"/>
            <person name="Cuomo C."/>
            <person name="Litvintseva A."/>
            <person name="Chen Y."/>
            <person name="Heitman J."/>
            <person name="Sun S."/>
            <person name="Springer D."/>
            <person name="Dromer F."/>
            <person name="Young S.K."/>
            <person name="Zeng Q."/>
            <person name="Gargeya S."/>
            <person name="Fitzgerald M."/>
            <person name="Abouelleil A."/>
            <person name="Alvarado L."/>
            <person name="Berlin A.M."/>
            <person name="Chapman S.B."/>
            <person name="Dewar J."/>
            <person name="Goldberg J."/>
            <person name="Griggs A."/>
            <person name="Gujja S."/>
            <person name="Hansen M."/>
            <person name="Howarth C."/>
            <person name="Imamovic A."/>
            <person name="Larimer J."/>
            <person name="McCowan C."/>
            <person name="Murphy C."/>
            <person name="Pearson M."/>
            <person name="Priest M."/>
            <person name="Roberts A."/>
            <person name="Saif S."/>
            <person name="Shea T."/>
            <person name="Sykes S."/>
            <person name="Wortman J."/>
            <person name="Nusbaum C."/>
            <person name="Birren B."/>
        </authorList>
    </citation>
    <scope>NUCLEOTIDE SEQUENCE</scope>
    <source>
        <strain evidence="4">CBS 10737</strain>
    </source>
</reference>
<gene>
    <name evidence="3" type="ORF">I206_00260</name>
    <name evidence="4" type="ORF">I206_101066</name>
</gene>
<dbReference type="Proteomes" id="UP000094020">
    <property type="component" value="Chromosome 1"/>
</dbReference>
<feature type="compositionally biased region" description="Polar residues" evidence="2">
    <location>
        <begin position="855"/>
        <end position="864"/>
    </location>
</feature>
<dbReference type="RefSeq" id="XP_019014178.1">
    <property type="nucleotide sequence ID" value="XM_019152040.1"/>
</dbReference>
<dbReference type="KEGG" id="kpin:30168629"/>
<feature type="region of interest" description="Disordered" evidence="2">
    <location>
        <begin position="1"/>
        <end position="158"/>
    </location>
</feature>
<organism evidence="3">
    <name type="scientific">Kwoniella pini CBS 10737</name>
    <dbReference type="NCBI Taxonomy" id="1296096"/>
    <lineage>
        <taxon>Eukaryota</taxon>
        <taxon>Fungi</taxon>
        <taxon>Dikarya</taxon>
        <taxon>Basidiomycota</taxon>
        <taxon>Agaricomycotina</taxon>
        <taxon>Tremellomycetes</taxon>
        <taxon>Tremellales</taxon>
        <taxon>Cryptococcaceae</taxon>
        <taxon>Kwoniella</taxon>
    </lineage>
</organism>
<feature type="compositionally biased region" description="Polar residues" evidence="2">
    <location>
        <begin position="107"/>
        <end position="149"/>
    </location>
</feature>
<reference evidence="3" key="1">
    <citation type="submission" date="2013-07" db="EMBL/GenBank/DDBJ databases">
        <title>The Genome Sequence of Cryptococcus pinus CBS10737.</title>
        <authorList>
            <consortium name="The Broad Institute Genome Sequencing Platform"/>
            <person name="Cuomo C."/>
            <person name="Litvintseva A."/>
            <person name="Chen Y."/>
            <person name="Heitman J."/>
            <person name="Sun S."/>
            <person name="Springer D."/>
            <person name="Dromer F."/>
            <person name="Young S.K."/>
            <person name="Zeng Q."/>
            <person name="Gargeya S."/>
            <person name="Fitzgerald M."/>
            <person name="Abouelleil A."/>
            <person name="Alvarado L."/>
            <person name="Berlin A.M."/>
            <person name="Chapman S.B."/>
            <person name="Dewar J."/>
            <person name="Goldberg J."/>
            <person name="Griggs A."/>
            <person name="Gujja S."/>
            <person name="Hansen M."/>
            <person name="Howarth C."/>
            <person name="Imamovic A."/>
            <person name="Larimer J."/>
            <person name="McCowan C."/>
            <person name="Murphy C."/>
            <person name="Pearson M."/>
            <person name="Priest M."/>
            <person name="Roberts A."/>
            <person name="Saif S."/>
            <person name="Shea T."/>
            <person name="Sykes S."/>
            <person name="Wortman J."/>
            <person name="Nusbaum C."/>
            <person name="Birren B."/>
        </authorList>
    </citation>
    <scope>NUCLEOTIDE SEQUENCE [LARGE SCALE GENOMIC DNA]</scope>
    <source>
        <strain evidence="3">CBS 10737</strain>
    </source>
</reference>
<dbReference type="OrthoDB" id="10687435at2759"/>
<keyword evidence="1" id="KW-0175">Coiled coil</keyword>
<dbReference type="EMBL" id="CP144519">
    <property type="protein sequence ID" value="WWC67159.1"/>
    <property type="molecule type" value="Genomic_DNA"/>
</dbReference>